<feature type="transmembrane region" description="Helical" evidence="8">
    <location>
        <begin position="57"/>
        <end position="78"/>
    </location>
</feature>
<organism evidence="9 10">
    <name type="scientific">Companilactobacillus ginsenosidimutans</name>
    <dbReference type="NCBI Taxonomy" id="1007676"/>
    <lineage>
        <taxon>Bacteria</taxon>
        <taxon>Bacillati</taxon>
        <taxon>Bacillota</taxon>
        <taxon>Bacilli</taxon>
        <taxon>Lactobacillales</taxon>
        <taxon>Lactobacillaceae</taxon>
        <taxon>Companilactobacillus</taxon>
    </lineage>
</organism>
<dbReference type="GO" id="GO:0022857">
    <property type="term" value="F:transmembrane transporter activity"/>
    <property type="evidence" value="ECO:0007669"/>
    <property type="project" value="InterPro"/>
</dbReference>
<feature type="transmembrane region" description="Helical" evidence="8">
    <location>
        <begin position="84"/>
        <end position="103"/>
    </location>
</feature>
<dbReference type="KEGG" id="lgn:ABM34_09760"/>
<gene>
    <name evidence="9" type="ORF">ABM34_09760</name>
</gene>
<keyword evidence="4 7" id="KW-0812">Transmembrane</keyword>
<evidence type="ECO:0000313" key="10">
    <source>
        <dbReference type="Proteomes" id="UP000036106"/>
    </source>
</evidence>
<accession>A0A0H4QH98</accession>
<keyword evidence="5 8" id="KW-1133">Transmembrane helix</keyword>
<evidence type="ECO:0000256" key="1">
    <source>
        <dbReference type="ARBA" id="ARBA00004651"/>
    </source>
</evidence>
<dbReference type="RefSeq" id="WP_048705378.1">
    <property type="nucleotide sequence ID" value="NZ_CP012034.1"/>
</dbReference>
<evidence type="ECO:0000313" key="9">
    <source>
        <dbReference type="EMBL" id="AKP67789.1"/>
    </source>
</evidence>
<proteinExistence type="inferred from homology"/>
<dbReference type="InterPro" id="IPR000390">
    <property type="entry name" value="Small_drug/metabolite_transptr"/>
</dbReference>
<dbReference type="OrthoDB" id="21828at2"/>
<dbReference type="InterPro" id="IPR037185">
    <property type="entry name" value="EmrE-like"/>
</dbReference>
<keyword evidence="2" id="KW-0813">Transport</keyword>
<keyword evidence="10" id="KW-1185">Reference proteome</keyword>
<dbReference type="AlphaFoldDB" id="A0A0H4QH98"/>
<evidence type="ECO:0000256" key="4">
    <source>
        <dbReference type="ARBA" id="ARBA00022692"/>
    </source>
</evidence>
<dbReference type="Gene3D" id="1.10.3730.20">
    <property type="match status" value="1"/>
</dbReference>
<evidence type="ECO:0000256" key="2">
    <source>
        <dbReference type="ARBA" id="ARBA00022448"/>
    </source>
</evidence>
<dbReference type="GO" id="GO:0005886">
    <property type="term" value="C:plasma membrane"/>
    <property type="evidence" value="ECO:0007669"/>
    <property type="project" value="UniProtKB-SubCell"/>
</dbReference>
<dbReference type="InterPro" id="IPR045324">
    <property type="entry name" value="Small_multidrug_res"/>
</dbReference>
<evidence type="ECO:0000256" key="5">
    <source>
        <dbReference type="ARBA" id="ARBA00022989"/>
    </source>
</evidence>
<dbReference type="EMBL" id="CP012034">
    <property type="protein sequence ID" value="AKP67789.1"/>
    <property type="molecule type" value="Genomic_DNA"/>
</dbReference>
<dbReference type="STRING" id="1007676.ABM34_09760"/>
<dbReference type="PANTHER" id="PTHR30561:SF0">
    <property type="entry name" value="GUANIDINIUM EXPORTER"/>
    <property type="match status" value="1"/>
</dbReference>
<evidence type="ECO:0000256" key="7">
    <source>
        <dbReference type="RuleBase" id="RU003942"/>
    </source>
</evidence>
<dbReference type="Proteomes" id="UP000036106">
    <property type="component" value="Chromosome"/>
</dbReference>
<evidence type="ECO:0000256" key="6">
    <source>
        <dbReference type="ARBA" id="ARBA00023136"/>
    </source>
</evidence>
<keyword evidence="6 8" id="KW-0472">Membrane</keyword>
<dbReference type="SUPFAM" id="SSF103481">
    <property type="entry name" value="Multidrug resistance efflux transporter EmrE"/>
    <property type="match status" value="1"/>
</dbReference>
<keyword evidence="3" id="KW-1003">Cell membrane</keyword>
<dbReference type="Pfam" id="PF00893">
    <property type="entry name" value="Multi_Drug_Res"/>
    <property type="match status" value="1"/>
</dbReference>
<comment type="similarity">
    <text evidence="7">Belongs to the drug/metabolite transporter (DMT) superfamily. Small multidrug resistance (SMR) (TC 2.A.7.1) family.</text>
</comment>
<sequence>MDWIFLILAGIGEMSGVTFLGFYTDRKNKLAVVAMVASFVFSLGFLYLALQTIPMSIGYSIWTGIGAAGGAIMNMWLFDEPRSWIRGFFIFLIIFAVIGLKFAR</sequence>
<reference evidence="10" key="1">
    <citation type="submission" date="2015-07" db="EMBL/GenBank/DDBJ databases">
        <title>Lactobacillus ginsenosidimutans/EMML 3141/ whole genome sequencing.</title>
        <authorList>
            <person name="Kim M.K."/>
            <person name="Im W.-T."/>
            <person name="Srinivasan S."/>
            <person name="Lee J.-J."/>
        </authorList>
    </citation>
    <scope>NUCLEOTIDE SEQUENCE [LARGE SCALE GENOMIC DNA]</scope>
    <source>
        <strain evidence="10">EMML 3041</strain>
    </source>
</reference>
<dbReference type="PANTHER" id="PTHR30561">
    <property type="entry name" value="SMR FAMILY PROTON-DEPENDENT DRUG EFFLUX TRANSPORTER SUGE"/>
    <property type="match status" value="1"/>
</dbReference>
<evidence type="ECO:0000256" key="8">
    <source>
        <dbReference type="SAM" id="Phobius"/>
    </source>
</evidence>
<protein>
    <submittedName>
        <fullName evidence="9">Multidrug resistance protein SMR</fullName>
    </submittedName>
</protein>
<comment type="subcellular location">
    <subcellularLocation>
        <location evidence="1 7">Cell membrane</location>
        <topology evidence="1 7">Multi-pass membrane protein</topology>
    </subcellularLocation>
</comment>
<name>A0A0H4QH98_9LACO</name>
<feature type="transmembrane region" description="Helical" evidence="8">
    <location>
        <begin position="30"/>
        <end position="50"/>
    </location>
</feature>
<feature type="transmembrane region" description="Helical" evidence="8">
    <location>
        <begin position="5"/>
        <end position="24"/>
    </location>
</feature>
<dbReference type="PATRIC" id="fig|1007676.4.peg.1975"/>
<evidence type="ECO:0000256" key="3">
    <source>
        <dbReference type="ARBA" id="ARBA00022475"/>
    </source>
</evidence>